<gene>
    <name evidence="3" type="ORF">O3G_MSEX008206</name>
</gene>
<reference evidence="3" key="2">
    <citation type="submission" date="2020-12" db="EMBL/GenBank/DDBJ databases">
        <authorList>
            <person name="Kanost M."/>
        </authorList>
    </citation>
    <scope>NUCLEOTIDE SEQUENCE</scope>
</reference>
<evidence type="ECO:0000256" key="1">
    <source>
        <dbReference type="SAM" id="MobiDB-lite"/>
    </source>
</evidence>
<dbReference type="Proteomes" id="UP000791440">
    <property type="component" value="Unassembled WGS sequence"/>
</dbReference>
<protein>
    <recommendedName>
        <fullName evidence="5">Cuticle protein</fullName>
    </recommendedName>
</protein>
<organism evidence="3 4">
    <name type="scientific">Manduca sexta</name>
    <name type="common">Tobacco hawkmoth</name>
    <name type="synonym">Tobacco hornworm</name>
    <dbReference type="NCBI Taxonomy" id="7130"/>
    <lineage>
        <taxon>Eukaryota</taxon>
        <taxon>Metazoa</taxon>
        <taxon>Ecdysozoa</taxon>
        <taxon>Arthropoda</taxon>
        <taxon>Hexapoda</taxon>
        <taxon>Insecta</taxon>
        <taxon>Pterygota</taxon>
        <taxon>Neoptera</taxon>
        <taxon>Endopterygota</taxon>
        <taxon>Lepidoptera</taxon>
        <taxon>Glossata</taxon>
        <taxon>Ditrysia</taxon>
        <taxon>Bombycoidea</taxon>
        <taxon>Sphingidae</taxon>
        <taxon>Sphinginae</taxon>
        <taxon>Sphingini</taxon>
        <taxon>Manduca</taxon>
    </lineage>
</organism>
<feature type="chain" id="PRO_5037479523" description="Cuticle protein" evidence="2">
    <location>
        <begin position="18"/>
        <end position="288"/>
    </location>
</feature>
<proteinExistence type="predicted"/>
<name>A0A921Z9I2_MANSE</name>
<feature type="compositionally biased region" description="Polar residues" evidence="1">
    <location>
        <begin position="278"/>
        <end position="288"/>
    </location>
</feature>
<reference evidence="3" key="1">
    <citation type="journal article" date="2016" name="Insect Biochem. Mol. Biol.">
        <title>Multifaceted biological insights from a draft genome sequence of the tobacco hornworm moth, Manduca sexta.</title>
        <authorList>
            <person name="Kanost M.R."/>
            <person name="Arrese E.L."/>
            <person name="Cao X."/>
            <person name="Chen Y.R."/>
            <person name="Chellapilla S."/>
            <person name="Goldsmith M.R."/>
            <person name="Grosse-Wilde E."/>
            <person name="Heckel D.G."/>
            <person name="Herndon N."/>
            <person name="Jiang H."/>
            <person name="Papanicolaou A."/>
            <person name="Qu J."/>
            <person name="Soulages J.L."/>
            <person name="Vogel H."/>
            <person name="Walters J."/>
            <person name="Waterhouse R.M."/>
            <person name="Ahn S.J."/>
            <person name="Almeida F.C."/>
            <person name="An C."/>
            <person name="Aqrawi P."/>
            <person name="Bretschneider A."/>
            <person name="Bryant W.B."/>
            <person name="Bucks S."/>
            <person name="Chao H."/>
            <person name="Chevignon G."/>
            <person name="Christen J.M."/>
            <person name="Clarke D.F."/>
            <person name="Dittmer N.T."/>
            <person name="Ferguson L.C.F."/>
            <person name="Garavelou S."/>
            <person name="Gordon K.H.J."/>
            <person name="Gunaratna R.T."/>
            <person name="Han Y."/>
            <person name="Hauser F."/>
            <person name="He Y."/>
            <person name="Heidel-Fischer H."/>
            <person name="Hirsh A."/>
            <person name="Hu Y."/>
            <person name="Jiang H."/>
            <person name="Kalra D."/>
            <person name="Klinner C."/>
            <person name="Konig C."/>
            <person name="Kovar C."/>
            <person name="Kroll A.R."/>
            <person name="Kuwar S.S."/>
            <person name="Lee S.L."/>
            <person name="Lehman R."/>
            <person name="Li K."/>
            <person name="Li Z."/>
            <person name="Liang H."/>
            <person name="Lovelace S."/>
            <person name="Lu Z."/>
            <person name="Mansfield J.H."/>
            <person name="McCulloch K.J."/>
            <person name="Mathew T."/>
            <person name="Morton B."/>
            <person name="Muzny D.M."/>
            <person name="Neunemann D."/>
            <person name="Ongeri F."/>
            <person name="Pauchet Y."/>
            <person name="Pu L.L."/>
            <person name="Pyrousis I."/>
            <person name="Rao X.J."/>
            <person name="Redding A."/>
            <person name="Roesel C."/>
            <person name="Sanchez-Gracia A."/>
            <person name="Schaack S."/>
            <person name="Shukla A."/>
            <person name="Tetreau G."/>
            <person name="Wang Y."/>
            <person name="Xiong G.H."/>
            <person name="Traut W."/>
            <person name="Walsh T.K."/>
            <person name="Worley K.C."/>
            <person name="Wu D."/>
            <person name="Wu W."/>
            <person name="Wu Y.Q."/>
            <person name="Zhang X."/>
            <person name="Zou Z."/>
            <person name="Zucker H."/>
            <person name="Briscoe A.D."/>
            <person name="Burmester T."/>
            <person name="Clem R.J."/>
            <person name="Feyereisen R."/>
            <person name="Grimmelikhuijzen C.J.P."/>
            <person name="Hamodrakas S.J."/>
            <person name="Hansson B.S."/>
            <person name="Huguet E."/>
            <person name="Jermiin L.S."/>
            <person name="Lan Q."/>
            <person name="Lehman H.K."/>
            <person name="Lorenzen M."/>
            <person name="Merzendorfer H."/>
            <person name="Michalopoulos I."/>
            <person name="Morton D.B."/>
            <person name="Muthukrishnan S."/>
            <person name="Oakeshott J.G."/>
            <person name="Palmer W."/>
            <person name="Park Y."/>
            <person name="Passarelli A.L."/>
            <person name="Rozas J."/>
            <person name="Schwartz L.M."/>
            <person name="Smith W."/>
            <person name="Southgate A."/>
            <person name="Vilcinskas A."/>
            <person name="Vogt R."/>
            <person name="Wang P."/>
            <person name="Werren J."/>
            <person name="Yu X.Q."/>
            <person name="Zhou J.J."/>
            <person name="Brown S.J."/>
            <person name="Scherer S.E."/>
            <person name="Richards S."/>
            <person name="Blissard G.W."/>
        </authorList>
    </citation>
    <scope>NUCLEOTIDE SEQUENCE</scope>
</reference>
<evidence type="ECO:0000256" key="2">
    <source>
        <dbReference type="SAM" id="SignalP"/>
    </source>
</evidence>
<sequence>MAKYFVVFAAAYFAVSAAPPAAPRLYQQHAPAQLQQINPLDYYLDNSEVSPYYSQAQQKPAGISNNPNGHSARLETLEPDSEVELIPGAQTPQQPPQQPPVAPNIPGLLPGQRVFIVHMPVPGYRPGTIGGYQPVYIVAAAPQGNTGFPANGYQNAVFLDPSGQVVGQSPLVGYQRAVAGVPQAGNPGLILGAPLALNRPFDLAYQDPAAPYQPGPVLQGADGNRGTVRLSQLVGIQAQPLSPVANARPIVNDSPAASKGQNQASANLKDNAEEQRNARPSASQNRKA</sequence>
<evidence type="ECO:0000313" key="4">
    <source>
        <dbReference type="Proteomes" id="UP000791440"/>
    </source>
</evidence>
<evidence type="ECO:0000313" key="3">
    <source>
        <dbReference type="EMBL" id="KAG6453533.1"/>
    </source>
</evidence>
<evidence type="ECO:0008006" key="5">
    <source>
        <dbReference type="Google" id="ProtNLM"/>
    </source>
</evidence>
<keyword evidence="4" id="KW-1185">Reference proteome</keyword>
<feature type="signal peptide" evidence="2">
    <location>
        <begin position="1"/>
        <end position="17"/>
    </location>
</feature>
<dbReference type="AlphaFoldDB" id="A0A921Z9I2"/>
<dbReference type="OrthoDB" id="7427608at2759"/>
<keyword evidence="2" id="KW-0732">Signal</keyword>
<feature type="compositionally biased region" description="Polar residues" evidence="1">
    <location>
        <begin position="54"/>
        <end position="69"/>
    </location>
</feature>
<feature type="region of interest" description="Disordered" evidence="1">
    <location>
        <begin position="245"/>
        <end position="288"/>
    </location>
</feature>
<feature type="region of interest" description="Disordered" evidence="1">
    <location>
        <begin position="54"/>
        <end position="73"/>
    </location>
</feature>
<feature type="compositionally biased region" description="Polar residues" evidence="1">
    <location>
        <begin position="259"/>
        <end position="268"/>
    </location>
</feature>
<accession>A0A921Z9I2</accession>
<comment type="caution">
    <text evidence="3">The sequence shown here is derived from an EMBL/GenBank/DDBJ whole genome shotgun (WGS) entry which is preliminary data.</text>
</comment>
<dbReference type="EMBL" id="JH668445">
    <property type="protein sequence ID" value="KAG6453533.1"/>
    <property type="molecule type" value="Genomic_DNA"/>
</dbReference>